<evidence type="ECO:0000313" key="5">
    <source>
        <dbReference type="Proteomes" id="UP000009170"/>
    </source>
</evidence>
<dbReference type="AlphaFoldDB" id="A0A090LZU1"/>
<feature type="compositionally biased region" description="Polar residues" evidence="2">
    <location>
        <begin position="252"/>
        <end position="261"/>
    </location>
</feature>
<organism evidence="3 5">
    <name type="scientific">Ostreococcus tauri</name>
    <name type="common">Marine green alga</name>
    <dbReference type="NCBI Taxonomy" id="70448"/>
    <lineage>
        <taxon>Eukaryota</taxon>
        <taxon>Viridiplantae</taxon>
        <taxon>Chlorophyta</taxon>
        <taxon>Mamiellophyceae</taxon>
        <taxon>Mamiellales</taxon>
        <taxon>Bathycoccaceae</taxon>
        <taxon>Ostreococcus</taxon>
    </lineage>
</organism>
<accession>A0A454XK24</accession>
<feature type="compositionally biased region" description="Basic and acidic residues" evidence="2">
    <location>
        <begin position="138"/>
        <end position="149"/>
    </location>
</feature>
<dbReference type="Proteomes" id="UP000009170">
    <property type="component" value="Unassembled WGS sequence"/>
</dbReference>
<feature type="region of interest" description="Disordered" evidence="2">
    <location>
        <begin position="133"/>
        <end position="163"/>
    </location>
</feature>
<sequence>MSLLALPAPRSREIARARARTTRNVNDDAVEDSSSRATEESLERALANASARARECAVRVVELERSNSELAVRCGRAEARAKALGERLEERARGAGGTASAETMSARCEALERANEKLTLAWRERSERADELEGALEASRRVSAERAAAKTETVGGEDERAERREREIGRLRRELSKQAQVIADAYRDELMRLQKELKASEVRCEALQRENEALRLRDEKLPRTYESPYTYAKFSSKHDAASSPARAPLTPLSENVSSPRRSSVFDRLSTPKRIAAATHRSPRSVR</sequence>
<dbReference type="EMBL" id="KZ155771">
    <property type="protein sequence ID" value="OUS49386.1"/>
    <property type="molecule type" value="Genomic_DNA"/>
</dbReference>
<dbReference type="InParanoid" id="A0A090LZU1"/>
<accession>A0A090LZU1</accession>
<keyword evidence="5" id="KW-1185">Reference proteome</keyword>
<keyword evidence="1" id="KW-0175">Coiled coil</keyword>
<feature type="region of interest" description="Disordered" evidence="2">
    <location>
        <begin position="1"/>
        <end position="42"/>
    </location>
</feature>
<feature type="region of interest" description="Disordered" evidence="2">
    <location>
        <begin position="234"/>
        <end position="286"/>
    </location>
</feature>
<evidence type="ECO:0000256" key="2">
    <source>
        <dbReference type="SAM" id="MobiDB-lite"/>
    </source>
</evidence>
<proteinExistence type="predicted"/>
<feature type="coiled-coil region" evidence="1">
    <location>
        <begin position="176"/>
        <end position="217"/>
    </location>
</feature>
<dbReference type="EMBL" id="CAID01000004">
    <property type="protein sequence ID" value="CEF97535.1"/>
    <property type="molecule type" value="Genomic_DNA"/>
</dbReference>
<feature type="compositionally biased region" description="Basic and acidic residues" evidence="2">
    <location>
        <begin position="33"/>
        <end position="42"/>
    </location>
</feature>
<evidence type="ECO:0000313" key="3">
    <source>
        <dbReference type="EMBL" id="CEF97535.1"/>
    </source>
</evidence>
<reference evidence="4" key="3">
    <citation type="submission" date="2017-04" db="EMBL/GenBank/DDBJ databases">
        <title>Population genomics of picophytoplankton unveils novel chromosome hypervariability.</title>
        <authorList>
            <consortium name="DOE Joint Genome Institute"/>
            <person name="Blanc-Mathieu R."/>
            <person name="Krasovec M."/>
            <person name="Hebrard M."/>
            <person name="Yau S."/>
            <person name="Desgranges E."/>
            <person name="Martin J."/>
            <person name="Schackwitz W."/>
            <person name="Kuo A."/>
            <person name="Salin G."/>
            <person name="Donnadieu C."/>
            <person name="Desdevises Y."/>
            <person name="Sanchez-Ferandin S."/>
            <person name="Moreau H."/>
            <person name="Rivals E."/>
            <person name="Grigoriev I.V."/>
            <person name="Grimsley N."/>
            <person name="Eyre-Walker A."/>
            <person name="Piganeau G."/>
        </authorList>
    </citation>
    <scope>NUCLEOTIDE SEQUENCE [LARGE SCALE GENOMIC DNA]</scope>
    <source>
        <strain evidence="4">RCC 1115</strain>
    </source>
</reference>
<evidence type="ECO:0000256" key="1">
    <source>
        <dbReference type="SAM" id="Coils"/>
    </source>
</evidence>
<gene>
    <name evidence="4" type="ORF">BE221DRAFT_202639</name>
    <name evidence="3" type="ORF">OT_ostta04g01910</name>
</gene>
<name>A0A090LZU1_OSTTA</name>
<reference evidence="3 5" key="1">
    <citation type="journal article" date="2006" name="Proc. Natl. Acad. Sci. U.S.A.">
        <title>Genome analysis of the smallest free-living eukaryote Ostreococcus tauri unveils many unique features.</title>
        <authorList>
            <person name="Derelle E."/>
            <person name="Ferraz C."/>
            <person name="Rombauts S."/>
            <person name="Rouze P."/>
            <person name="Worden A.Z."/>
            <person name="Robbens S."/>
            <person name="Partensky F."/>
            <person name="Degroeve S."/>
            <person name="Echeynie S."/>
            <person name="Cooke R."/>
            <person name="Saeys Y."/>
            <person name="Wuyts J."/>
            <person name="Jabbari K."/>
            <person name="Bowler C."/>
            <person name="Panaud O."/>
            <person name="Piegu B."/>
            <person name="Ball S.G."/>
            <person name="Ral J.-P."/>
            <person name="Bouget F.-Y."/>
            <person name="Piganeau G."/>
            <person name="De Baets B."/>
            <person name="Picard A."/>
            <person name="Delseny M."/>
            <person name="Demaille J."/>
            <person name="Van de Peer Y."/>
            <person name="Moreau H."/>
        </authorList>
    </citation>
    <scope>NUCLEOTIDE SEQUENCE [LARGE SCALE GENOMIC DNA]</scope>
    <source>
        <strain evidence="3 5">OTTH0595</strain>
    </source>
</reference>
<dbReference type="Proteomes" id="UP000195557">
    <property type="component" value="Unassembled WGS sequence"/>
</dbReference>
<evidence type="ECO:0000313" key="4">
    <source>
        <dbReference type="EMBL" id="OUS49386.1"/>
    </source>
</evidence>
<accession>A0A1Y5III7</accession>
<protein>
    <submittedName>
        <fullName evidence="3">Unnamed product</fullName>
    </submittedName>
</protein>
<reference evidence="3" key="2">
    <citation type="journal article" date="2014" name="BMC Genomics">
        <title>An improved genome of the model marine alga Ostreococcus tauri unfolds by assessing Illumina de novo assemblies.</title>
        <authorList>
            <person name="Blanc-Mathieu R."/>
            <person name="Verhelst B."/>
            <person name="Derelle E."/>
            <person name="Rombauts S."/>
            <person name="Bouget F.Y."/>
            <person name="Carre I."/>
            <person name="Chateau A."/>
            <person name="Eyre-Walker A."/>
            <person name="Grimsley N."/>
            <person name="Moreau H."/>
            <person name="Piegu B."/>
            <person name="Rivals E."/>
            <person name="Schackwitz W."/>
            <person name="Van de Peer Y."/>
            <person name="Piganeau G."/>
        </authorList>
    </citation>
    <scope>NUCLEOTIDE SEQUENCE</scope>
    <source>
        <strain evidence="3">RCC4221</strain>
    </source>
</reference>